<protein>
    <submittedName>
        <fullName evidence="1">Uncharacterized protein</fullName>
    </submittedName>
</protein>
<evidence type="ECO:0000313" key="1">
    <source>
        <dbReference type="EMBL" id="GGL78966.1"/>
    </source>
</evidence>
<dbReference type="Proteomes" id="UP000639973">
    <property type="component" value="Unassembled WGS sequence"/>
</dbReference>
<dbReference type="EMBL" id="BMOL01000006">
    <property type="protein sequence ID" value="GGL78966.1"/>
    <property type="molecule type" value="Genomic_DNA"/>
</dbReference>
<comment type="caution">
    <text evidence="1">The sequence shown here is derived from an EMBL/GenBank/DDBJ whole genome shotgun (WGS) entry which is preliminary data.</text>
</comment>
<organism evidence="1 2">
    <name type="scientific">Deinococcus aerolatus</name>
    <dbReference type="NCBI Taxonomy" id="522487"/>
    <lineage>
        <taxon>Bacteria</taxon>
        <taxon>Thermotogati</taxon>
        <taxon>Deinococcota</taxon>
        <taxon>Deinococci</taxon>
        <taxon>Deinococcales</taxon>
        <taxon>Deinococcaceae</taxon>
        <taxon>Deinococcus</taxon>
    </lineage>
</organism>
<gene>
    <name evidence="1" type="ORF">GCM10010840_16010</name>
</gene>
<keyword evidence="2" id="KW-1185">Reference proteome</keyword>
<proteinExistence type="predicted"/>
<evidence type="ECO:0000313" key="2">
    <source>
        <dbReference type="Proteomes" id="UP000639973"/>
    </source>
</evidence>
<name>A0ABQ2G8D9_9DEIO</name>
<reference evidence="2" key="1">
    <citation type="journal article" date="2019" name="Int. J. Syst. Evol. Microbiol.">
        <title>The Global Catalogue of Microorganisms (GCM) 10K type strain sequencing project: providing services to taxonomists for standard genome sequencing and annotation.</title>
        <authorList>
            <consortium name="The Broad Institute Genomics Platform"/>
            <consortium name="The Broad Institute Genome Sequencing Center for Infectious Disease"/>
            <person name="Wu L."/>
            <person name="Ma J."/>
        </authorList>
    </citation>
    <scope>NUCLEOTIDE SEQUENCE [LARGE SCALE GENOMIC DNA]</scope>
    <source>
        <strain evidence="2">JCM 15442</strain>
    </source>
</reference>
<sequence>MWWFCKKPWSTTILKMLTPRGCAASARWATARQGELVILTRSSLRFSRTLRFPETGHAVLVTRLRVSAGDVMVINPHLQMPTLALLTDIARPGEPRTLLERAAGRLQLWREVPGAVRQVQAAVPGAVVSAVI</sequence>
<accession>A0ABQ2G8D9</accession>